<comment type="catalytic activity">
    <reaction evidence="4">
        <text>NAD(+) + H2O = ADP-D-ribose + nicotinamide + H(+)</text>
        <dbReference type="Rhea" id="RHEA:16301"/>
        <dbReference type="ChEBI" id="CHEBI:15377"/>
        <dbReference type="ChEBI" id="CHEBI:15378"/>
        <dbReference type="ChEBI" id="CHEBI:17154"/>
        <dbReference type="ChEBI" id="CHEBI:57540"/>
        <dbReference type="ChEBI" id="CHEBI:57967"/>
        <dbReference type="EC" id="3.2.2.6"/>
    </reaction>
    <physiologicalReaction direction="left-to-right" evidence="4">
        <dbReference type="Rhea" id="RHEA:16302"/>
    </physiologicalReaction>
</comment>
<organism evidence="6 7">
    <name type="scientific">Rhodamnia argentea</name>
    <dbReference type="NCBI Taxonomy" id="178133"/>
    <lineage>
        <taxon>Eukaryota</taxon>
        <taxon>Viridiplantae</taxon>
        <taxon>Streptophyta</taxon>
        <taxon>Embryophyta</taxon>
        <taxon>Tracheophyta</taxon>
        <taxon>Spermatophyta</taxon>
        <taxon>Magnoliopsida</taxon>
        <taxon>eudicotyledons</taxon>
        <taxon>Gunneridae</taxon>
        <taxon>Pentapetalae</taxon>
        <taxon>rosids</taxon>
        <taxon>malvids</taxon>
        <taxon>Myrtales</taxon>
        <taxon>Myrtaceae</taxon>
        <taxon>Myrtoideae</taxon>
        <taxon>Myrteae</taxon>
        <taxon>Australasian group</taxon>
        <taxon>Rhodamnia</taxon>
    </lineage>
</organism>
<dbReference type="GeneID" id="115752421"/>
<dbReference type="SUPFAM" id="SSF52200">
    <property type="entry name" value="Toll/Interleukin receptor TIR domain"/>
    <property type="match status" value="1"/>
</dbReference>
<protein>
    <recommendedName>
        <fullName evidence="1">ADP-ribosyl cyclase/cyclic ADP-ribose hydrolase</fullName>
        <ecNumber evidence="1">3.2.2.6</ecNumber>
    </recommendedName>
</protein>
<evidence type="ECO:0000313" key="6">
    <source>
        <dbReference type="Proteomes" id="UP000827889"/>
    </source>
</evidence>
<keyword evidence="3" id="KW-0520">NAD</keyword>
<dbReference type="PROSITE" id="PS50104">
    <property type="entry name" value="TIR"/>
    <property type="match status" value="1"/>
</dbReference>
<evidence type="ECO:0000313" key="7">
    <source>
        <dbReference type="RefSeq" id="XP_030546456.1"/>
    </source>
</evidence>
<dbReference type="Pfam" id="PF01582">
    <property type="entry name" value="TIR"/>
    <property type="match status" value="1"/>
</dbReference>
<dbReference type="InterPro" id="IPR035897">
    <property type="entry name" value="Toll_tir_struct_dom_sf"/>
</dbReference>
<dbReference type="PANTHER" id="PTHR32009">
    <property type="entry name" value="TMV RESISTANCE PROTEIN N-LIKE"/>
    <property type="match status" value="1"/>
</dbReference>
<evidence type="ECO:0000259" key="5">
    <source>
        <dbReference type="PROSITE" id="PS50104"/>
    </source>
</evidence>
<dbReference type="PANTHER" id="PTHR32009:SF39">
    <property type="entry name" value="TIR DOMAIN-CONTAINING PROTEIN"/>
    <property type="match status" value="1"/>
</dbReference>
<evidence type="ECO:0000256" key="2">
    <source>
        <dbReference type="ARBA" id="ARBA00022801"/>
    </source>
</evidence>
<proteinExistence type="predicted"/>
<dbReference type="OrthoDB" id="6160824at2759"/>
<dbReference type="Proteomes" id="UP000827889">
    <property type="component" value="Chromosome 3"/>
</dbReference>
<evidence type="ECO:0000256" key="4">
    <source>
        <dbReference type="ARBA" id="ARBA00047304"/>
    </source>
</evidence>
<dbReference type="FunFam" id="3.40.50.10140:FF:000007">
    <property type="entry name" value="Disease resistance protein (TIR-NBS-LRR class)"/>
    <property type="match status" value="1"/>
</dbReference>
<accession>A0A8B8QH60</accession>
<dbReference type="EC" id="3.2.2.6" evidence="1"/>
<name>A0A8B8QH60_9MYRT</name>
<keyword evidence="6" id="KW-1185">Reference proteome</keyword>
<dbReference type="InterPro" id="IPR000157">
    <property type="entry name" value="TIR_dom"/>
</dbReference>
<dbReference type="GO" id="GO:0061809">
    <property type="term" value="F:NAD+ nucleosidase activity, cyclic ADP-ribose generating"/>
    <property type="evidence" value="ECO:0007669"/>
    <property type="project" value="UniProtKB-EC"/>
</dbReference>
<dbReference type="KEGG" id="rarg:115752421"/>
<keyword evidence="2" id="KW-0378">Hydrolase</keyword>
<feature type="domain" description="TIR" evidence="5">
    <location>
        <begin position="5"/>
        <end position="156"/>
    </location>
</feature>
<reference evidence="7" key="1">
    <citation type="submission" date="2025-08" db="UniProtKB">
        <authorList>
            <consortium name="RefSeq"/>
        </authorList>
    </citation>
    <scope>IDENTIFICATION</scope>
    <source>
        <tissue evidence="7">Leaf</tissue>
    </source>
</reference>
<evidence type="ECO:0000256" key="3">
    <source>
        <dbReference type="ARBA" id="ARBA00023027"/>
    </source>
</evidence>
<dbReference type="SMART" id="SM00255">
    <property type="entry name" value="TIR"/>
    <property type="match status" value="1"/>
</dbReference>
<gene>
    <name evidence="7" type="primary">LOC115752421</name>
</gene>
<sequence length="156" mass="17590">MSRRPPPEVFLSFRGPDTRRHFVKFLLHMLTRAGIDVFIDDKDLPKGKIINNELIAAISGSRISIAVISEDYASSKSCLMELKHMFECKDSGSDLSIIPIFYYVDPSDVRHCKGTFKRSLRGHNSGVNATVIRSWKSALGRIGKKKGYHLHENNEG</sequence>
<dbReference type="RefSeq" id="XP_030546456.1">
    <property type="nucleotide sequence ID" value="XM_030690596.2"/>
</dbReference>
<evidence type="ECO:0000256" key="1">
    <source>
        <dbReference type="ARBA" id="ARBA00011982"/>
    </source>
</evidence>
<dbReference type="AlphaFoldDB" id="A0A8B8QH60"/>
<dbReference type="Gene3D" id="3.40.50.10140">
    <property type="entry name" value="Toll/interleukin-1 receptor homology (TIR) domain"/>
    <property type="match status" value="1"/>
</dbReference>
<dbReference type="GO" id="GO:0007165">
    <property type="term" value="P:signal transduction"/>
    <property type="evidence" value="ECO:0007669"/>
    <property type="project" value="InterPro"/>
</dbReference>